<keyword evidence="5" id="KW-0067">ATP-binding</keyword>
<accession>A0A7R8W791</accession>
<dbReference type="AlphaFoldDB" id="A0A7R8W791"/>
<proteinExistence type="predicted"/>
<dbReference type="GO" id="GO:0035556">
    <property type="term" value="P:intracellular signal transduction"/>
    <property type="evidence" value="ECO:0007669"/>
    <property type="project" value="TreeGrafter"/>
</dbReference>
<gene>
    <name evidence="6" type="ORF">CTOB1V02_LOCUS1863</name>
</gene>
<dbReference type="PROSITE" id="PS00107">
    <property type="entry name" value="PROTEIN_KINASE_ATP"/>
    <property type="match status" value="1"/>
</dbReference>
<dbReference type="OrthoDB" id="336747at2759"/>
<evidence type="ECO:0000256" key="5">
    <source>
        <dbReference type="ARBA" id="ARBA00022840"/>
    </source>
</evidence>
<dbReference type="PROSITE" id="PS50011">
    <property type="entry name" value="PROTEIN_KINASE_DOM"/>
    <property type="match status" value="1"/>
</dbReference>
<protein>
    <submittedName>
        <fullName evidence="6">Uncharacterized protein</fullName>
    </submittedName>
</protein>
<dbReference type="InterPro" id="IPR000719">
    <property type="entry name" value="Prot_kinase_dom"/>
</dbReference>
<evidence type="ECO:0000256" key="4">
    <source>
        <dbReference type="ARBA" id="ARBA00022777"/>
    </source>
</evidence>
<dbReference type="Gene3D" id="3.30.200.20">
    <property type="entry name" value="Phosphorylase Kinase, domain 1"/>
    <property type="match status" value="1"/>
</dbReference>
<dbReference type="InterPro" id="IPR011009">
    <property type="entry name" value="Kinase-like_dom_sf"/>
</dbReference>
<dbReference type="PANTHER" id="PTHR24342:SF14">
    <property type="entry name" value="DEATH-ASSOCIATED PROTEIN KINASE DAPK-1"/>
    <property type="match status" value="1"/>
</dbReference>
<keyword evidence="3" id="KW-0547">Nucleotide-binding</keyword>
<dbReference type="PANTHER" id="PTHR24342">
    <property type="entry name" value="SERINE/THREONINE-PROTEIN KINASE 17"/>
    <property type="match status" value="1"/>
</dbReference>
<reference evidence="6" key="1">
    <citation type="submission" date="2020-11" db="EMBL/GenBank/DDBJ databases">
        <authorList>
            <person name="Tran Van P."/>
        </authorList>
    </citation>
    <scope>NUCLEOTIDE SEQUENCE</scope>
</reference>
<evidence type="ECO:0000313" key="6">
    <source>
        <dbReference type="EMBL" id="CAD7223889.1"/>
    </source>
</evidence>
<evidence type="ECO:0000256" key="2">
    <source>
        <dbReference type="ARBA" id="ARBA00022679"/>
    </source>
</evidence>
<dbReference type="EMBL" id="OB660272">
    <property type="protein sequence ID" value="CAD7223889.1"/>
    <property type="molecule type" value="Genomic_DNA"/>
</dbReference>
<keyword evidence="1" id="KW-0723">Serine/threonine-protein kinase</keyword>
<keyword evidence="2" id="KW-0808">Transferase</keyword>
<dbReference type="InterPro" id="IPR017441">
    <property type="entry name" value="Protein_kinase_ATP_BS"/>
</dbReference>
<dbReference type="GO" id="GO:0005524">
    <property type="term" value="F:ATP binding"/>
    <property type="evidence" value="ECO:0007669"/>
    <property type="project" value="UniProtKB-UniRule"/>
</dbReference>
<dbReference type="SUPFAM" id="SSF56112">
    <property type="entry name" value="Protein kinase-like (PK-like)"/>
    <property type="match status" value="1"/>
</dbReference>
<keyword evidence="4" id="KW-0418">Kinase</keyword>
<dbReference type="GO" id="GO:0043065">
    <property type="term" value="P:positive regulation of apoptotic process"/>
    <property type="evidence" value="ECO:0007669"/>
    <property type="project" value="TreeGrafter"/>
</dbReference>
<dbReference type="GO" id="GO:0005634">
    <property type="term" value="C:nucleus"/>
    <property type="evidence" value="ECO:0007669"/>
    <property type="project" value="TreeGrafter"/>
</dbReference>
<name>A0A7R8W791_9CRUS</name>
<evidence type="ECO:0000256" key="1">
    <source>
        <dbReference type="ARBA" id="ARBA00022527"/>
    </source>
</evidence>
<organism evidence="6">
    <name type="scientific">Cyprideis torosa</name>
    <dbReference type="NCBI Taxonomy" id="163714"/>
    <lineage>
        <taxon>Eukaryota</taxon>
        <taxon>Metazoa</taxon>
        <taxon>Ecdysozoa</taxon>
        <taxon>Arthropoda</taxon>
        <taxon>Crustacea</taxon>
        <taxon>Oligostraca</taxon>
        <taxon>Ostracoda</taxon>
        <taxon>Podocopa</taxon>
        <taxon>Podocopida</taxon>
        <taxon>Cytherocopina</taxon>
        <taxon>Cytheroidea</taxon>
        <taxon>Cytherideidae</taxon>
        <taxon>Cyprideis</taxon>
    </lineage>
</organism>
<sequence>MANGPEEFRLRRLFVKRALGVHQNASTTLALEIVCTGTLCEDLAQQGYVFDEQVWRNYKEKREEKLLQLSIEQYHRSPCFQFNEWRNATPKTRSFDTRASIHGFHHKIQQDDYSDNHSVIVDIEVVMSVFNTSTKFSDNYELKEELGKGAFSVVKRCVQRSTGLEFAAKIINTKKLSARAYD</sequence>
<evidence type="ECO:0000256" key="3">
    <source>
        <dbReference type="ARBA" id="ARBA00022741"/>
    </source>
</evidence>
<dbReference type="GO" id="GO:0004674">
    <property type="term" value="F:protein serine/threonine kinase activity"/>
    <property type="evidence" value="ECO:0007669"/>
    <property type="project" value="UniProtKB-KW"/>
</dbReference>